<keyword evidence="2" id="KW-1185">Reference proteome</keyword>
<gene>
    <name evidence="1" type="ORF">BC793_101114</name>
</gene>
<dbReference type="OrthoDB" id="9803913at2"/>
<comment type="caution">
    <text evidence="1">The sequence shown here is derived from an EMBL/GenBank/DDBJ whole genome shotgun (WGS) entry which is preliminary data.</text>
</comment>
<protein>
    <submittedName>
        <fullName evidence="1">Uncharacterized protein</fullName>
    </submittedName>
</protein>
<proteinExistence type="predicted"/>
<dbReference type="AlphaFoldDB" id="A0A316FVL3"/>
<dbReference type="EMBL" id="QGGR01000001">
    <property type="protein sequence ID" value="PWK52105.1"/>
    <property type="molecule type" value="Genomic_DNA"/>
</dbReference>
<evidence type="ECO:0000313" key="1">
    <source>
        <dbReference type="EMBL" id="PWK52105.1"/>
    </source>
</evidence>
<sequence length="303" mass="34137">MSYAFYEDKTAPPMSWREARRAIRTGVATNSLFSLPLLAGPLSEDVSDAPLMGTQHNERRIERLFRAKPDGYDSDGRSWKVGVLYAAPDDPVYQFEGLIGVVSVAGHLGCMMPGYHYIRPFIDALARRSMHFVVPVLEVDNDIAVPFLRGRVLREALERLAPPGVTWEWPPWPEDTFTPTADSIVASSASIVKTSAGYVRGRHYTEWNDDVRTLKRSGELEAALELLYECIEAAERDRGGREPAPWYTHEAAIIHRKRGEIPLEVAVMERWERACPPPERGPGAMQAKIADRLEKARRLLAER</sequence>
<name>A0A316FVL3_9ACTN</name>
<evidence type="ECO:0000313" key="2">
    <source>
        <dbReference type="Proteomes" id="UP000245697"/>
    </source>
</evidence>
<organism evidence="1 2">
    <name type="scientific">Actinoplanes xinjiangensis</name>
    <dbReference type="NCBI Taxonomy" id="512350"/>
    <lineage>
        <taxon>Bacteria</taxon>
        <taxon>Bacillati</taxon>
        <taxon>Actinomycetota</taxon>
        <taxon>Actinomycetes</taxon>
        <taxon>Micromonosporales</taxon>
        <taxon>Micromonosporaceae</taxon>
        <taxon>Actinoplanes</taxon>
    </lineage>
</organism>
<dbReference type="Proteomes" id="UP000245697">
    <property type="component" value="Unassembled WGS sequence"/>
</dbReference>
<reference evidence="1 2" key="1">
    <citation type="submission" date="2018-05" db="EMBL/GenBank/DDBJ databases">
        <title>Genomic Encyclopedia of Archaeal and Bacterial Type Strains, Phase II (KMG-II): from individual species to whole genera.</title>
        <authorList>
            <person name="Goeker M."/>
        </authorList>
    </citation>
    <scope>NUCLEOTIDE SEQUENCE [LARGE SCALE GENOMIC DNA]</scope>
    <source>
        <strain evidence="1 2">DSM 45184</strain>
    </source>
</reference>
<accession>A0A316FVL3</accession>
<dbReference type="RefSeq" id="WP_146246146.1">
    <property type="nucleotide sequence ID" value="NZ_QGGR01000001.1"/>
</dbReference>